<dbReference type="CDD" id="cd09597">
    <property type="entry name" value="M4_TLP"/>
    <property type="match status" value="1"/>
</dbReference>
<evidence type="ECO:0000256" key="3">
    <source>
        <dbReference type="ARBA" id="ARBA00022723"/>
    </source>
</evidence>
<dbReference type="Gene3D" id="3.10.170.10">
    <property type="match status" value="1"/>
</dbReference>
<evidence type="ECO:0000256" key="4">
    <source>
        <dbReference type="ARBA" id="ARBA00022729"/>
    </source>
</evidence>
<dbReference type="InterPro" id="IPR002884">
    <property type="entry name" value="P_dom"/>
</dbReference>
<feature type="transmembrane region" description="Helical" evidence="9">
    <location>
        <begin position="71"/>
        <end position="90"/>
    </location>
</feature>
<dbReference type="Pfam" id="PF01483">
    <property type="entry name" value="P_proprotein"/>
    <property type="match status" value="1"/>
</dbReference>
<gene>
    <name evidence="11" type="ORF">FB564_1214</name>
</gene>
<evidence type="ECO:0000256" key="7">
    <source>
        <dbReference type="ARBA" id="ARBA00023049"/>
    </source>
</evidence>
<feature type="domain" description="P/Homo B" evidence="10">
    <location>
        <begin position="899"/>
        <end position="1021"/>
    </location>
</feature>
<dbReference type="InterPro" id="IPR001570">
    <property type="entry name" value="Peptidase_M4_C_domain"/>
</dbReference>
<dbReference type="SUPFAM" id="SSF49785">
    <property type="entry name" value="Galactose-binding domain-like"/>
    <property type="match status" value="1"/>
</dbReference>
<dbReference type="InterPro" id="IPR007484">
    <property type="entry name" value="Peptidase_M28"/>
</dbReference>
<evidence type="ECO:0000256" key="5">
    <source>
        <dbReference type="ARBA" id="ARBA00022801"/>
    </source>
</evidence>
<feature type="region of interest" description="Disordered" evidence="8">
    <location>
        <begin position="585"/>
        <end position="621"/>
    </location>
</feature>
<dbReference type="InterPro" id="IPR027268">
    <property type="entry name" value="Peptidase_M4/M1_CTD_sf"/>
</dbReference>
<keyword evidence="6" id="KW-0862">Zinc</keyword>
<accession>A0A542XJX3</accession>
<dbReference type="SUPFAM" id="SSF55486">
    <property type="entry name" value="Metalloproteases ('zincins'), catalytic domain"/>
    <property type="match status" value="1"/>
</dbReference>
<dbReference type="GO" id="GO:0004222">
    <property type="term" value="F:metalloendopeptidase activity"/>
    <property type="evidence" value="ECO:0007669"/>
    <property type="project" value="InterPro"/>
</dbReference>
<dbReference type="InterPro" id="IPR013856">
    <property type="entry name" value="Peptidase_M4_domain"/>
</dbReference>
<dbReference type="InterPro" id="IPR008979">
    <property type="entry name" value="Galactose-bd-like_sf"/>
</dbReference>
<name>A0A542XJX3_SALAC</name>
<dbReference type="GO" id="GO:0046872">
    <property type="term" value="F:metal ion binding"/>
    <property type="evidence" value="ECO:0007669"/>
    <property type="project" value="UniProtKB-KW"/>
</dbReference>
<reference evidence="11 12" key="1">
    <citation type="submission" date="2019-06" db="EMBL/GenBank/DDBJ databases">
        <title>Sequencing the genomes of 1000 actinobacteria strains.</title>
        <authorList>
            <person name="Klenk H.-P."/>
        </authorList>
    </citation>
    <scope>NUCLEOTIDE SEQUENCE [LARGE SCALE GENOMIC DNA]</scope>
    <source>
        <strain evidence="11 12">DSM 44819</strain>
    </source>
</reference>
<evidence type="ECO:0000256" key="8">
    <source>
        <dbReference type="SAM" id="MobiDB-lite"/>
    </source>
</evidence>
<dbReference type="Pfam" id="PF01447">
    <property type="entry name" value="Peptidase_M4"/>
    <property type="match status" value="1"/>
</dbReference>
<evidence type="ECO:0000259" key="10">
    <source>
        <dbReference type="PROSITE" id="PS51829"/>
    </source>
</evidence>
<keyword evidence="4" id="KW-0732">Signal</keyword>
<dbReference type="PANTHER" id="PTHR33794:SF1">
    <property type="entry name" value="BACILLOLYSIN"/>
    <property type="match status" value="1"/>
</dbReference>
<dbReference type="Gene3D" id="2.60.120.260">
    <property type="entry name" value="Galactose-binding domain-like"/>
    <property type="match status" value="1"/>
</dbReference>
<keyword evidence="9" id="KW-0812">Transmembrane</keyword>
<keyword evidence="9" id="KW-0472">Membrane</keyword>
<keyword evidence="2 11" id="KW-0645">Protease</keyword>
<dbReference type="FunFam" id="3.40.630.10:FF:000066">
    <property type="entry name" value="M28 family peptidase"/>
    <property type="match status" value="1"/>
</dbReference>
<dbReference type="Pfam" id="PF04389">
    <property type="entry name" value="Peptidase_M28"/>
    <property type="match status" value="1"/>
</dbReference>
<sequence>MQEWIREQLRSPLPGSVSQRCRRYRFVIRASGALKPPRPRLCAIQQSNGVLEMTTLVKHAKKRRNTRRKTLIGGVIVTVQAAGAIIALGYTSASELPELDALERLAISTAAADQYVSGTSTGFVKGEDEKYSRQQVTPASRGLTYVTYSRTYKDLPVFVGGEAVVVTDSKSTVRSSTAGSGPLQVSTSAKVSAKKAKAVALGKHQGTVRGEPTLGVIAEGDGRLVWEVVVSGDGEHGPSVAHAFVDGQTGAYVGSWDEVARGTGNGHYNEQVHLDTTGSAGRFELRDPTRGNMRTLNDAASGTPFTDADDVWGNGVGSDLVTGAVDTQYAGAAVWDMLEEKFSRNGIDDAGRTATMFVGLPAANAYYACAGTGDASRDQTKYGRTTDRARQVNSVDVVAHELGHGIFCHTPGGSRGITNETGGLNEGTGDIFGALAEHFVANPNDPADYLVGEEVNLSGRGPIRTMYDPSKNGDPNCWSTDIPRTRVHSAAGPLNHWFYLAAEGSKPAGKPASPTCNGTDVTGIGLWQAGEIYYHALLRKTSGWTYTQARKATLDATRELYPNSCAEFNVIKAAWNAVSVPAQGDPTCTTGTPTPTASPSAPGPSSSPTSPPGGEPAAAPDIDGAKVEAHLEELGRIAAANGGNRAHGTPGYRASLDYVKGELDAAGYNTRIQQFNSGGKPGFNLIADLPDRGDHDKVVMLGAHLDSVDIGPGINDNGSGSAGILEVALTYAASGAKGDKAIRFGWWGAEEDGLVGSKAYVTSLSAAERESITAYLNFDMIGSPNPGYFVYNDDAKGDFITEALEEGFAAEDVPSEGVSLRGRSDHAPFMAVGIPSGGTATLSLVPVMSQAQAAKWNGKAGQPFDPCYHRNCDTVENISTAALDTHTDVAAYAAWKLTGVHAAGGSEGSTHVTNNTHFPIRDRSVVESPITVQRDGPAQAVREVKVDIVHSYRGNLEIHLLAPDGTEYLIKRPSRLDRADDVKLTKPIDSSAEKTDGTWKLRVRDLHSGNIGTLRSWSLIF</sequence>
<dbReference type="Gene3D" id="1.10.390.10">
    <property type="entry name" value="Neutral Protease Domain 2"/>
    <property type="match status" value="1"/>
</dbReference>
<keyword evidence="9" id="KW-1133">Transmembrane helix</keyword>
<evidence type="ECO:0000256" key="2">
    <source>
        <dbReference type="ARBA" id="ARBA00022670"/>
    </source>
</evidence>
<dbReference type="InterPro" id="IPR041756">
    <property type="entry name" value="M28_SGAP-like"/>
</dbReference>
<keyword evidence="3" id="KW-0479">Metal-binding</keyword>
<dbReference type="PROSITE" id="PS51829">
    <property type="entry name" value="P_HOMO_B"/>
    <property type="match status" value="1"/>
</dbReference>
<dbReference type="AlphaFoldDB" id="A0A542XJX3"/>
<dbReference type="GO" id="GO:0004177">
    <property type="term" value="F:aminopeptidase activity"/>
    <property type="evidence" value="ECO:0007669"/>
    <property type="project" value="InterPro"/>
</dbReference>
<evidence type="ECO:0000313" key="11">
    <source>
        <dbReference type="EMBL" id="TQL36136.1"/>
    </source>
</evidence>
<comment type="caution">
    <text evidence="11">The sequence shown here is derived from an EMBL/GenBank/DDBJ whole genome shotgun (WGS) entry which is preliminary data.</text>
</comment>
<protein>
    <submittedName>
        <fullName evidence="11">Zn-dependent metalloprotease</fullName>
    </submittedName>
</protein>
<dbReference type="PANTHER" id="PTHR33794">
    <property type="entry name" value="BACILLOLYSIN"/>
    <property type="match status" value="1"/>
</dbReference>
<keyword evidence="5" id="KW-0378">Hydrolase</keyword>
<proteinExistence type="inferred from homology"/>
<evidence type="ECO:0000313" key="12">
    <source>
        <dbReference type="Proteomes" id="UP000315983"/>
    </source>
</evidence>
<dbReference type="Proteomes" id="UP000315983">
    <property type="component" value="Unassembled WGS sequence"/>
</dbReference>
<evidence type="ECO:0000256" key="6">
    <source>
        <dbReference type="ARBA" id="ARBA00022833"/>
    </source>
</evidence>
<dbReference type="CDD" id="cd03876">
    <property type="entry name" value="M28_SGAP_like"/>
    <property type="match status" value="1"/>
</dbReference>
<dbReference type="Pfam" id="PF02868">
    <property type="entry name" value="Peptidase_M4_C"/>
    <property type="match status" value="1"/>
</dbReference>
<dbReference type="Gene3D" id="3.40.630.10">
    <property type="entry name" value="Zn peptidases"/>
    <property type="match status" value="1"/>
</dbReference>
<evidence type="ECO:0000256" key="1">
    <source>
        <dbReference type="ARBA" id="ARBA00005957"/>
    </source>
</evidence>
<comment type="similarity">
    <text evidence="1">Belongs to the peptidase M28 family. M28A subfamily.</text>
</comment>
<organism evidence="11 12">
    <name type="scientific">Salinispora arenicola</name>
    <dbReference type="NCBI Taxonomy" id="168697"/>
    <lineage>
        <taxon>Bacteria</taxon>
        <taxon>Bacillati</taxon>
        <taxon>Actinomycetota</taxon>
        <taxon>Actinomycetes</taxon>
        <taxon>Micromonosporales</taxon>
        <taxon>Micromonosporaceae</taxon>
        <taxon>Salinispora</taxon>
    </lineage>
</organism>
<dbReference type="SUPFAM" id="SSF53187">
    <property type="entry name" value="Zn-dependent exopeptidases"/>
    <property type="match status" value="1"/>
</dbReference>
<keyword evidence="7 11" id="KW-0482">Metalloprotease</keyword>
<dbReference type="EMBL" id="VFOL01000001">
    <property type="protein sequence ID" value="TQL36136.1"/>
    <property type="molecule type" value="Genomic_DNA"/>
</dbReference>
<dbReference type="GO" id="GO:0006508">
    <property type="term" value="P:proteolysis"/>
    <property type="evidence" value="ECO:0007669"/>
    <property type="project" value="UniProtKB-KW"/>
</dbReference>
<dbReference type="InterPro" id="IPR050728">
    <property type="entry name" value="Zinc_Metalloprotease_M4"/>
</dbReference>
<dbReference type="GO" id="GO:0004252">
    <property type="term" value="F:serine-type endopeptidase activity"/>
    <property type="evidence" value="ECO:0007669"/>
    <property type="project" value="InterPro"/>
</dbReference>
<evidence type="ECO:0000256" key="9">
    <source>
        <dbReference type="SAM" id="Phobius"/>
    </source>
</evidence>
<feature type="compositionally biased region" description="Low complexity" evidence="8">
    <location>
        <begin position="585"/>
        <end position="608"/>
    </location>
</feature>